<keyword evidence="4" id="KW-1185">Reference proteome</keyword>
<evidence type="ECO:0000313" key="4">
    <source>
        <dbReference type="Proteomes" id="UP000634136"/>
    </source>
</evidence>
<dbReference type="OrthoDB" id="1883212at2759"/>
<evidence type="ECO:0000256" key="1">
    <source>
        <dbReference type="SAM" id="MobiDB-lite"/>
    </source>
</evidence>
<protein>
    <recommendedName>
        <fullName evidence="2">BAH domain-containing protein</fullName>
    </recommendedName>
</protein>
<dbReference type="InterPro" id="IPR008395">
    <property type="entry name" value="Agenet-like_dom"/>
</dbReference>
<dbReference type="AlphaFoldDB" id="A0A834SHY4"/>
<dbReference type="SMART" id="SM00743">
    <property type="entry name" value="Agenet"/>
    <property type="match status" value="2"/>
</dbReference>
<dbReference type="InterPro" id="IPR014002">
    <property type="entry name" value="Agenet_dom_plant"/>
</dbReference>
<dbReference type="PANTHER" id="PTHR31917:SF3">
    <property type="entry name" value="BROMO ADJACENT-LIKE DOMAIN PROTEIN"/>
    <property type="match status" value="1"/>
</dbReference>
<gene>
    <name evidence="3" type="ORF">G2W53_042970</name>
</gene>
<dbReference type="InterPro" id="IPR043151">
    <property type="entry name" value="BAH_sf"/>
</dbReference>
<feature type="compositionally biased region" description="Basic residues" evidence="1">
    <location>
        <begin position="330"/>
        <end position="339"/>
    </location>
</feature>
<dbReference type="Pfam" id="PF01426">
    <property type="entry name" value="BAH"/>
    <property type="match status" value="1"/>
</dbReference>
<name>A0A834SHY4_9FABA</name>
<feature type="domain" description="BAH" evidence="2">
    <location>
        <begin position="166"/>
        <end position="285"/>
    </location>
</feature>
<proteinExistence type="predicted"/>
<reference evidence="3" key="1">
    <citation type="submission" date="2020-09" db="EMBL/GenBank/DDBJ databases">
        <title>Genome-Enabled Discovery of Anthraquinone Biosynthesis in Senna tora.</title>
        <authorList>
            <person name="Kang S.-H."/>
            <person name="Pandey R.P."/>
            <person name="Lee C.-M."/>
            <person name="Sim J.-S."/>
            <person name="Jeong J.-T."/>
            <person name="Choi B.-S."/>
            <person name="Jung M."/>
            <person name="Ginzburg D."/>
            <person name="Zhao K."/>
            <person name="Won S.Y."/>
            <person name="Oh T.-J."/>
            <person name="Yu Y."/>
            <person name="Kim N.-H."/>
            <person name="Lee O.R."/>
            <person name="Lee T.-H."/>
            <person name="Bashyal P."/>
            <person name="Kim T.-S."/>
            <person name="Lee W.-H."/>
            <person name="Kawkins C."/>
            <person name="Kim C.-K."/>
            <person name="Kim J.S."/>
            <person name="Ahn B.O."/>
            <person name="Rhee S.Y."/>
            <person name="Sohng J.K."/>
        </authorList>
    </citation>
    <scope>NUCLEOTIDE SEQUENCE</scope>
    <source>
        <tissue evidence="3">Leaf</tissue>
    </source>
</reference>
<feature type="region of interest" description="Disordered" evidence="1">
    <location>
        <begin position="309"/>
        <end position="343"/>
    </location>
</feature>
<comment type="caution">
    <text evidence="3">The sequence shown here is derived from an EMBL/GenBank/DDBJ whole genome shotgun (WGS) entry which is preliminary data.</text>
</comment>
<dbReference type="PANTHER" id="PTHR31917">
    <property type="entry name" value="AGENET DOMAIN-CONTAINING PROTEIN-RELATED"/>
    <property type="match status" value="1"/>
</dbReference>
<dbReference type="SMART" id="SM00439">
    <property type="entry name" value="BAH"/>
    <property type="match status" value="1"/>
</dbReference>
<dbReference type="GO" id="GO:0003682">
    <property type="term" value="F:chromatin binding"/>
    <property type="evidence" value="ECO:0007669"/>
    <property type="project" value="InterPro"/>
</dbReference>
<dbReference type="EMBL" id="JAAIUW010000013">
    <property type="protein sequence ID" value="KAF7803859.1"/>
    <property type="molecule type" value="Genomic_DNA"/>
</dbReference>
<accession>A0A834SHY4</accession>
<dbReference type="Gene3D" id="2.30.30.490">
    <property type="match status" value="1"/>
</dbReference>
<evidence type="ECO:0000313" key="3">
    <source>
        <dbReference type="EMBL" id="KAF7803859.1"/>
    </source>
</evidence>
<organism evidence="3 4">
    <name type="scientific">Senna tora</name>
    <dbReference type="NCBI Taxonomy" id="362788"/>
    <lineage>
        <taxon>Eukaryota</taxon>
        <taxon>Viridiplantae</taxon>
        <taxon>Streptophyta</taxon>
        <taxon>Embryophyta</taxon>
        <taxon>Tracheophyta</taxon>
        <taxon>Spermatophyta</taxon>
        <taxon>Magnoliopsida</taxon>
        <taxon>eudicotyledons</taxon>
        <taxon>Gunneridae</taxon>
        <taxon>Pentapetalae</taxon>
        <taxon>rosids</taxon>
        <taxon>fabids</taxon>
        <taxon>Fabales</taxon>
        <taxon>Fabaceae</taxon>
        <taxon>Caesalpinioideae</taxon>
        <taxon>Cassia clade</taxon>
        <taxon>Senna</taxon>
    </lineage>
</organism>
<dbReference type="InterPro" id="IPR001025">
    <property type="entry name" value="BAH_dom"/>
</dbReference>
<dbReference type="Proteomes" id="UP000634136">
    <property type="component" value="Unassembled WGS sequence"/>
</dbReference>
<sequence>MSETSPVFVEWEEQIICQERGNRVTHFYLKDASGNSVLAVVGTERSIRHMMYVVSDEFLQVYGAKDTISTCKWRARREVVDWLTYLVSRSSQQHLDDLSVLMNDSAHAVEPLDVLAAGIGANKKYLPDKMVSRKLKFQSSDIEWSGAAWFCAKQLKHYSGFFRNGTTIYVHSFVYLMAEEEIHYLGYLEDMYEDKKGQKKVKVRWFHHGQEVKRVIPQLNLQPGEVFITPHVQVISAECVNGPAAVLSPKHYEKCLSAMPHTSSAEVHVCSRQFKNNKLKPFSVTKLRGYGNQSVLSCLNSPILSKRKAKSQKLHREDDEDFSQEDHLRPSNKRNKTSKGHQVLGKCSSGLQNVANKNEMKKCEPAYPRLKLRLSRKTMGIKVIGPKPQSHLSFQVGEKIEILCQDSGIRGCWFRCKILYVSQKQIKVQYDDVVDVDGLGKLEEWVPASRVAAPDKLGIRCSGRLTVRPCPPEDTVDRTLEIGASVDAWWSDGWWEGVITAIDVCGVDTLQVYSPGEGKFLDLEKKDVRISRDWVGNRWVDLQGKPDICSFLSSNVAPSIKPAAHSDVADGPVSDFSAILESKFLLIPEVEVEALHKDEPQLSGGFNASDDLENTKGVILGKPLDVIVEDQDNNSGSVSCDVTNKDDDVDDDDIDGTHKDSGEKLRLEQNFDSANLKLDATEAIEVA</sequence>
<evidence type="ECO:0000259" key="2">
    <source>
        <dbReference type="PROSITE" id="PS51038"/>
    </source>
</evidence>
<dbReference type="PROSITE" id="PS51038">
    <property type="entry name" value="BAH"/>
    <property type="match status" value="1"/>
</dbReference>
<dbReference type="CDD" id="cd20405">
    <property type="entry name" value="Tudor_Agenet_AtDUF_rpt1_3"/>
    <property type="match status" value="1"/>
</dbReference>
<feature type="region of interest" description="Disordered" evidence="1">
    <location>
        <begin position="631"/>
        <end position="661"/>
    </location>
</feature>
<dbReference type="Pfam" id="PF05641">
    <property type="entry name" value="Agenet"/>
    <property type="match status" value="1"/>
</dbReference>